<reference evidence="1" key="1">
    <citation type="submission" date="2020-03" db="EMBL/GenBank/DDBJ databases">
        <title>The deep terrestrial virosphere.</title>
        <authorList>
            <person name="Holmfeldt K."/>
            <person name="Nilsson E."/>
            <person name="Simone D."/>
            <person name="Lopez-Fernandez M."/>
            <person name="Wu X."/>
            <person name="de Brujin I."/>
            <person name="Lundin D."/>
            <person name="Andersson A."/>
            <person name="Bertilsson S."/>
            <person name="Dopson M."/>
        </authorList>
    </citation>
    <scope>NUCLEOTIDE SEQUENCE</scope>
    <source>
        <strain evidence="1">MM171B01500</strain>
    </source>
</reference>
<sequence length="209" mass="23066">MIGIAATSTEVKTKIDIESLLAELKALSKNRVLVGVPSEKADRPTITYERGSVQVKFDKITNVQLAYIHDKGSPKMNIPARPFMKPGIAKAQDQINREFKAAAMAKLDGKEGQVQERLHRAGLIAQNSIRNVIRRGEGFVPLKRGTLLARTRKRAYAWYSLSKAEMAGASKAQKAAMRGAKREAIMGSFKPLIDTGELLKSISYIVEEK</sequence>
<protein>
    <submittedName>
        <fullName evidence="1">Uncharacterized protein</fullName>
    </submittedName>
</protein>
<name>A0A6M3MAR8_9ZZZZ</name>
<evidence type="ECO:0000313" key="1">
    <source>
        <dbReference type="EMBL" id="QJB02089.1"/>
    </source>
</evidence>
<dbReference type="EMBL" id="MT143757">
    <property type="protein sequence ID" value="QJB02089.1"/>
    <property type="molecule type" value="Genomic_DNA"/>
</dbReference>
<gene>
    <name evidence="1" type="ORF">MM171B01500_0007</name>
</gene>
<proteinExistence type="predicted"/>
<accession>A0A6M3MAR8</accession>
<dbReference type="AlphaFoldDB" id="A0A6M3MAR8"/>
<organism evidence="1">
    <name type="scientific">viral metagenome</name>
    <dbReference type="NCBI Taxonomy" id="1070528"/>
    <lineage>
        <taxon>unclassified sequences</taxon>
        <taxon>metagenomes</taxon>
        <taxon>organismal metagenomes</taxon>
    </lineage>
</organism>